<dbReference type="RefSeq" id="WP_184666677.1">
    <property type="nucleotide sequence ID" value="NZ_BAABAI010000025.1"/>
</dbReference>
<keyword evidence="3" id="KW-0540">Nuclease</keyword>
<accession>A0A7W7WUL6</accession>
<name>A0A7W7WUL6_9PSEU</name>
<keyword evidence="4" id="KW-1185">Reference proteome</keyword>
<gene>
    <name evidence="3" type="ORF">F4559_001306</name>
</gene>
<dbReference type="PANTHER" id="PTHR34039">
    <property type="entry name" value="UPF0102 PROTEIN YRAN"/>
    <property type="match status" value="1"/>
</dbReference>
<dbReference type="CDD" id="cd20736">
    <property type="entry name" value="PoNe_Nuclease"/>
    <property type="match status" value="1"/>
</dbReference>
<dbReference type="InterPro" id="IPR011335">
    <property type="entry name" value="Restrct_endonuc-II-like"/>
</dbReference>
<dbReference type="Gene3D" id="3.40.1350.10">
    <property type="match status" value="1"/>
</dbReference>
<dbReference type="NCBIfam" id="NF009154">
    <property type="entry name" value="PRK12497.3-3"/>
    <property type="match status" value="1"/>
</dbReference>
<evidence type="ECO:0000256" key="1">
    <source>
        <dbReference type="ARBA" id="ARBA00006738"/>
    </source>
</evidence>
<dbReference type="Proteomes" id="UP000542674">
    <property type="component" value="Unassembled WGS sequence"/>
</dbReference>
<comment type="similarity">
    <text evidence="1 2">Belongs to the UPF0102 family.</text>
</comment>
<dbReference type="GO" id="GO:0003676">
    <property type="term" value="F:nucleic acid binding"/>
    <property type="evidence" value="ECO:0007669"/>
    <property type="project" value="InterPro"/>
</dbReference>
<organism evidence="3 4">
    <name type="scientific">Saccharothrix violaceirubra</name>
    <dbReference type="NCBI Taxonomy" id="413306"/>
    <lineage>
        <taxon>Bacteria</taxon>
        <taxon>Bacillati</taxon>
        <taxon>Actinomycetota</taxon>
        <taxon>Actinomycetes</taxon>
        <taxon>Pseudonocardiales</taxon>
        <taxon>Pseudonocardiaceae</taxon>
        <taxon>Saccharothrix</taxon>
    </lineage>
</organism>
<dbReference type="InterPro" id="IPR003509">
    <property type="entry name" value="UPF0102_YraN-like"/>
</dbReference>
<proteinExistence type="inferred from homology"/>
<reference evidence="3 4" key="1">
    <citation type="submission" date="2020-08" db="EMBL/GenBank/DDBJ databases">
        <title>Sequencing the genomes of 1000 actinobacteria strains.</title>
        <authorList>
            <person name="Klenk H.-P."/>
        </authorList>
    </citation>
    <scope>NUCLEOTIDE SEQUENCE [LARGE SCALE GENOMIC DNA]</scope>
    <source>
        <strain evidence="3 4">DSM 45084</strain>
    </source>
</reference>
<sequence>MNMALGKRGEDVACEWLEREGLVVLSRNWRCKEGELDIVATDGTELVVCEVKCRSGTDRGSPLEAVTPEKLDRIRRLAMRWLSDYRVGWVRIRFDVIAVEWPPDGPVSLRHVRGV</sequence>
<dbReference type="SUPFAM" id="SSF52980">
    <property type="entry name" value="Restriction endonuclease-like"/>
    <property type="match status" value="1"/>
</dbReference>
<evidence type="ECO:0000313" key="3">
    <source>
        <dbReference type="EMBL" id="MBB4963947.1"/>
    </source>
</evidence>
<comment type="caution">
    <text evidence="3">The sequence shown here is derived from an EMBL/GenBank/DDBJ whole genome shotgun (WGS) entry which is preliminary data.</text>
</comment>
<keyword evidence="3" id="KW-0255">Endonuclease</keyword>
<dbReference type="HAMAP" id="MF_00048">
    <property type="entry name" value="UPF0102"/>
    <property type="match status" value="1"/>
</dbReference>
<dbReference type="PANTHER" id="PTHR34039:SF1">
    <property type="entry name" value="UPF0102 PROTEIN YRAN"/>
    <property type="match status" value="1"/>
</dbReference>
<dbReference type="InterPro" id="IPR011856">
    <property type="entry name" value="tRNA_endonuc-like_dom_sf"/>
</dbReference>
<keyword evidence="3" id="KW-0378">Hydrolase</keyword>
<protein>
    <recommendedName>
        <fullName evidence="2">UPF0102 protein F4559_001306</fullName>
    </recommendedName>
</protein>
<dbReference type="NCBIfam" id="NF009150">
    <property type="entry name" value="PRK12497.1-3"/>
    <property type="match status" value="1"/>
</dbReference>
<dbReference type="EMBL" id="JACHJS010000001">
    <property type="protein sequence ID" value="MBB4963947.1"/>
    <property type="molecule type" value="Genomic_DNA"/>
</dbReference>
<dbReference type="Pfam" id="PF02021">
    <property type="entry name" value="UPF0102"/>
    <property type="match status" value="1"/>
</dbReference>
<evidence type="ECO:0000313" key="4">
    <source>
        <dbReference type="Proteomes" id="UP000542674"/>
    </source>
</evidence>
<evidence type="ECO:0000256" key="2">
    <source>
        <dbReference type="HAMAP-Rule" id="MF_00048"/>
    </source>
</evidence>
<dbReference type="AlphaFoldDB" id="A0A7W7WUL6"/>
<dbReference type="GO" id="GO:0004519">
    <property type="term" value="F:endonuclease activity"/>
    <property type="evidence" value="ECO:0007669"/>
    <property type="project" value="UniProtKB-KW"/>
</dbReference>